<evidence type="ECO:0000256" key="4">
    <source>
        <dbReference type="ARBA" id="ARBA00022692"/>
    </source>
</evidence>
<dbReference type="GO" id="GO:0008273">
    <property type="term" value="F:calcium, potassium:sodium antiporter activity"/>
    <property type="evidence" value="ECO:0007669"/>
    <property type="project" value="TreeGrafter"/>
</dbReference>
<feature type="compositionally biased region" description="Polar residues" evidence="7">
    <location>
        <begin position="223"/>
        <end position="234"/>
    </location>
</feature>
<keyword evidence="3" id="KW-0050">Antiport</keyword>
<dbReference type="GO" id="GO:0005262">
    <property type="term" value="F:calcium channel activity"/>
    <property type="evidence" value="ECO:0007669"/>
    <property type="project" value="TreeGrafter"/>
</dbReference>
<evidence type="ECO:0000256" key="1">
    <source>
        <dbReference type="ARBA" id="ARBA00004141"/>
    </source>
</evidence>
<evidence type="ECO:0000256" key="3">
    <source>
        <dbReference type="ARBA" id="ARBA00022449"/>
    </source>
</evidence>
<feature type="transmembrane region" description="Helical" evidence="8">
    <location>
        <begin position="185"/>
        <end position="208"/>
    </location>
</feature>
<gene>
    <name evidence="9" type="ORF">TDIB3V08_LOCUS10050</name>
</gene>
<name>A0A7R8ZBQ6_TIMDO</name>
<evidence type="ECO:0000256" key="6">
    <source>
        <dbReference type="ARBA" id="ARBA00023136"/>
    </source>
</evidence>
<dbReference type="GO" id="GO:0006874">
    <property type="term" value="P:intracellular calcium ion homeostasis"/>
    <property type="evidence" value="ECO:0007669"/>
    <property type="project" value="TreeGrafter"/>
</dbReference>
<organism evidence="9">
    <name type="scientific">Timema douglasi</name>
    <name type="common">Walking stick</name>
    <dbReference type="NCBI Taxonomy" id="61478"/>
    <lineage>
        <taxon>Eukaryota</taxon>
        <taxon>Metazoa</taxon>
        <taxon>Ecdysozoa</taxon>
        <taxon>Arthropoda</taxon>
        <taxon>Hexapoda</taxon>
        <taxon>Insecta</taxon>
        <taxon>Pterygota</taxon>
        <taxon>Neoptera</taxon>
        <taxon>Polyneoptera</taxon>
        <taxon>Phasmatodea</taxon>
        <taxon>Timematodea</taxon>
        <taxon>Timematoidea</taxon>
        <taxon>Timematidae</taxon>
        <taxon>Timema</taxon>
    </lineage>
</organism>
<feature type="region of interest" description="Disordered" evidence="7">
    <location>
        <begin position="301"/>
        <end position="330"/>
    </location>
</feature>
<dbReference type="AlphaFoldDB" id="A0A7R8ZBQ6"/>
<comment type="subcellular location">
    <subcellularLocation>
        <location evidence="1">Membrane</location>
        <topology evidence="1">Multi-pass membrane protein</topology>
    </subcellularLocation>
</comment>
<evidence type="ECO:0008006" key="10">
    <source>
        <dbReference type="Google" id="ProtNLM"/>
    </source>
</evidence>
<proteinExistence type="inferred from homology"/>
<dbReference type="EMBL" id="OA571292">
    <property type="protein sequence ID" value="CAD7203885.1"/>
    <property type="molecule type" value="Genomic_DNA"/>
</dbReference>
<reference evidence="9" key="1">
    <citation type="submission" date="2020-11" db="EMBL/GenBank/DDBJ databases">
        <authorList>
            <person name="Tran Van P."/>
        </authorList>
    </citation>
    <scope>NUCLEOTIDE SEQUENCE</scope>
</reference>
<evidence type="ECO:0000313" key="9">
    <source>
        <dbReference type="EMBL" id="CAD7203885.1"/>
    </source>
</evidence>
<evidence type="ECO:0000256" key="5">
    <source>
        <dbReference type="ARBA" id="ARBA00022989"/>
    </source>
</evidence>
<feature type="region of interest" description="Disordered" evidence="7">
    <location>
        <begin position="222"/>
        <end position="244"/>
    </location>
</feature>
<dbReference type="GO" id="GO:0005886">
    <property type="term" value="C:plasma membrane"/>
    <property type="evidence" value="ECO:0007669"/>
    <property type="project" value="TreeGrafter"/>
</dbReference>
<comment type="similarity">
    <text evidence="2">Belongs to the Ca(2+):cation antiporter (CaCA) (TC 2.A.19) family. SLC24A subfamily.</text>
</comment>
<accession>A0A7R8ZBQ6</accession>
<evidence type="ECO:0000256" key="2">
    <source>
        <dbReference type="ARBA" id="ARBA00005364"/>
    </source>
</evidence>
<dbReference type="InterPro" id="IPR004481">
    <property type="entry name" value="K/Na/Ca-exchanger"/>
</dbReference>
<keyword evidence="3" id="KW-0813">Transport</keyword>
<keyword evidence="4 8" id="KW-0812">Transmembrane</keyword>
<dbReference type="PANTHER" id="PTHR10846:SF72">
    <property type="entry name" value="SODIUM_POTASSIUM_CALCIUM EXCHANGER NCKX30C"/>
    <property type="match status" value="1"/>
</dbReference>
<feature type="transmembrane region" description="Helical" evidence="8">
    <location>
        <begin position="28"/>
        <end position="45"/>
    </location>
</feature>
<protein>
    <recommendedName>
        <fullName evidence="10">Pre-C2HC domain-containing protein</fullName>
    </recommendedName>
</protein>
<keyword evidence="6 8" id="KW-0472">Membrane</keyword>
<evidence type="ECO:0000256" key="8">
    <source>
        <dbReference type="SAM" id="Phobius"/>
    </source>
</evidence>
<keyword evidence="5 8" id="KW-1133">Transmembrane helix</keyword>
<evidence type="ECO:0000256" key="7">
    <source>
        <dbReference type="SAM" id="MobiDB-lite"/>
    </source>
</evidence>
<sequence>MCSLGDTEDEEDRNDALDMSWPNSARKRITYVLVAPILIPLWMTLPDTKSPKGITCKNFQSKFPNGDQLSGKVIATNYVVCVGKPSGRCPGTTTRRYTASITGRGKSSKQRGKTPCPVRVIAVVSKRKLFCSSSTYLQLVRSARDLRHGRANKISKSTISNQCSCPFDSACAVELAAIRQFRKKFFVITFVGSICWIAAYSYLMVWWANVAGETAGIPPEILSSGTPHNTTSPPTLHRGGHTSPSTLDTSLAFSGLSEMVVPNHSRQKPTDTDMTYSSIEASGMEADTDGQETFTMAEKFGQKRKHRGHKIDDDQSKTTTNTTPKTRYPPIVTLGTQNYNHITKIAKEKINYIRINNISNIQKIHTTKKQDYDLTQHLLKDFKQELYTYTLPKDKSVKLVIKGLPHNIATDDLEQELKEMGFPVTDVRLFTRKSTADNTTQTVTLIPTFQVTLEKSSDTSTIYQIKSIDHTRNNAQCVKCLRQHITKDCPKKDTTTLARCVNCMGSHTANYTKFPVYVQLLEAQKNKLNK</sequence>
<feature type="compositionally biased region" description="Low complexity" evidence="7">
    <location>
        <begin position="317"/>
        <end position="326"/>
    </location>
</feature>
<dbReference type="PANTHER" id="PTHR10846">
    <property type="entry name" value="SODIUM/POTASSIUM/CALCIUM EXCHANGER"/>
    <property type="match status" value="1"/>
</dbReference>